<proteinExistence type="predicted"/>
<name>A0A9D3SDZ7_9TELE</name>
<reference evidence="1 2" key="1">
    <citation type="submission" date="2021-06" db="EMBL/GenBank/DDBJ databases">
        <title>Chromosome-level genome assembly of the red-tail catfish (Hemibagrus wyckioides).</title>
        <authorList>
            <person name="Shao F."/>
        </authorList>
    </citation>
    <scope>NUCLEOTIDE SEQUENCE [LARGE SCALE GENOMIC DNA]</scope>
    <source>
        <strain evidence="1">EC202008001</strain>
        <tissue evidence="1">Blood</tissue>
    </source>
</reference>
<dbReference type="OrthoDB" id="10566686at2759"/>
<comment type="caution">
    <text evidence="1">The sequence shown here is derived from an EMBL/GenBank/DDBJ whole genome shotgun (WGS) entry which is preliminary data.</text>
</comment>
<evidence type="ECO:0000313" key="1">
    <source>
        <dbReference type="EMBL" id="KAG7316308.1"/>
    </source>
</evidence>
<accession>A0A9D3SDZ7</accession>
<keyword evidence="2" id="KW-1185">Reference proteome</keyword>
<dbReference type="EMBL" id="JAHKSW010000025">
    <property type="protein sequence ID" value="KAG7316308.1"/>
    <property type="molecule type" value="Genomic_DNA"/>
</dbReference>
<dbReference type="AlphaFoldDB" id="A0A9D3SDZ7"/>
<protein>
    <submittedName>
        <fullName evidence="1">Uncharacterized protein</fullName>
    </submittedName>
</protein>
<dbReference type="Proteomes" id="UP000824219">
    <property type="component" value="Linkage Group LG25"/>
</dbReference>
<organism evidence="1 2">
    <name type="scientific">Hemibagrus wyckioides</name>
    <dbReference type="NCBI Taxonomy" id="337641"/>
    <lineage>
        <taxon>Eukaryota</taxon>
        <taxon>Metazoa</taxon>
        <taxon>Chordata</taxon>
        <taxon>Craniata</taxon>
        <taxon>Vertebrata</taxon>
        <taxon>Euteleostomi</taxon>
        <taxon>Actinopterygii</taxon>
        <taxon>Neopterygii</taxon>
        <taxon>Teleostei</taxon>
        <taxon>Ostariophysi</taxon>
        <taxon>Siluriformes</taxon>
        <taxon>Bagridae</taxon>
        <taxon>Hemibagrus</taxon>
    </lineage>
</organism>
<evidence type="ECO:0000313" key="2">
    <source>
        <dbReference type="Proteomes" id="UP000824219"/>
    </source>
</evidence>
<gene>
    <name evidence="1" type="ORF">KOW79_019849</name>
</gene>
<sequence>MQWRHTPPLELGFSHGKMFPEFRSQAQRCEATVTLQQRRHDGFISKNHWHLELKLPECAGRGPERDTGAWRVVSL</sequence>